<evidence type="ECO:0000313" key="2">
    <source>
        <dbReference type="EMBL" id="KAF4452925.1"/>
    </source>
</evidence>
<feature type="region of interest" description="Disordered" evidence="1">
    <location>
        <begin position="280"/>
        <end position="315"/>
    </location>
</feature>
<dbReference type="AlphaFoldDB" id="A0A8H4NYY3"/>
<sequence>MRSFLYCGDYFVPEPDVFCENKKNTETSTQQQVLELLRVRPVVARDEPTLCAGAEADGHSMCSDDTAEFLTQASYLSVGGGSQSSGMSLGAAENQKLPSDYPYSLDQFSIRLERLQHRPNKRKRNDDGSFLDYTYIQSCNIKNYAINCFKGIWPQHCYFSDSTWQPASVRHPARSSRRAELIFHVHVYVMAGSYGIEGLLHMALYRLKATLQVYEVCAERLSDLLDLVGPLYRGTTAPDPGRTILSEYCGVISEDIWMNQVFAEARRSYPEFDSDFCAAKHRQSPRAPPKREVDISRAPRPSPKGFDLAAALETR</sequence>
<dbReference type="Proteomes" id="UP000554235">
    <property type="component" value="Unassembled WGS sequence"/>
</dbReference>
<gene>
    <name evidence="2" type="ORF">FALBO_16086</name>
</gene>
<reference evidence="2 3" key="1">
    <citation type="submission" date="2020-01" db="EMBL/GenBank/DDBJ databases">
        <title>Identification and distribution of gene clusters putatively required for synthesis of sphingolipid metabolism inhibitors in phylogenetically diverse species of the filamentous fungus Fusarium.</title>
        <authorList>
            <person name="Kim H.-S."/>
            <person name="Busman M."/>
            <person name="Brown D.W."/>
            <person name="Divon H."/>
            <person name="Uhlig S."/>
            <person name="Proctor R.H."/>
        </authorList>
    </citation>
    <scope>NUCLEOTIDE SEQUENCE [LARGE SCALE GENOMIC DNA]</scope>
    <source>
        <strain evidence="2 3">NRRL 20459</strain>
    </source>
</reference>
<dbReference type="OrthoDB" id="9997739at2759"/>
<name>A0A8H4NYY3_9HYPO</name>
<proteinExistence type="predicted"/>
<keyword evidence="3" id="KW-1185">Reference proteome</keyword>
<protein>
    <submittedName>
        <fullName evidence="2">Uncharacterized protein</fullName>
    </submittedName>
</protein>
<evidence type="ECO:0000313" key="3">
    <source>
        <dbReference type="Proteomes" id="UP000554235"/>
    </source>
</evidence>
<comment type="caution">
    <text evidence="2">The sequence shown here is derived from an EMBL/GenBank/DDBJ whole genome shotgun (WGS) entry which is preliminary data.</text>
</comment>
<dbReference type="EMBL" id="JAADYS010002926">
    <property type="protein sequence ID" value="KAF4452925.1"/>
    <property type="molecule type" value="Genomic_DNA"/>
</dbReference>
<accession>A0A8H4NYY3</accession>
<evidence type="ECO:0000256" key="1">
    <source>
        <dbReference type="SAM" id="MobiDB-lite"/>
    </source>
</evidence>
<organism evidence="2 3">
    <name type="scientific">Fusarium albosuccineum</name>
    <dbReference type="NCBI Taxonomy" id="1237068"/>
    <lineage>
        <taxon>Eukaryota</taxon>
        <taxon>Fungi</taxon>
        <taxon>Dikarya</taxon>
        <taxon>Ascomycota</taxon>
        <taxon>Pezizomycotina</taxon>
        <taxon>Sordariomycetes</taxon>
        <taxon>Hypocreomycetidae</taxon>
        <taxon>Hypocreales</taxon>
        <taxon>Nectriaceae</taxon>
        <taxon>Fusarium</taxon>
        <taxon>Fusarium decemcellulare species complex</taxon>
    </lineage>
</organism>